<evidence type="ECO:0008006" key="3">
    <source>
        <dbReference type="Google" id="ProtNLM"/>
    </source>
</evidence>
<dbReference type="Proteomes" id="UP000828390">
    <property type="component" value="Unassembled WGS sequence"/>
</dbReference>
<dbReference type="EMBL" id="JAIWYP010000002">
    <property type="protein sequence ID" value="KAH3873285.1"/>
    <property type="molecule type" value="Genomic_DNA"/>
</dbReference>
<organism evidence="1 2">
    <name type="scientific">Dreissena polymorpha</name>
    <name type="common">Zebra mussel</name>
    <name type="synonym">Mytilus polymorpha</name>
    <dbReference type="NCBI Taxonomy" id="45954"/>
    <lineage>
        <taxon>Eukaryota</taxon>
        <taxon>Metazoa</taxon>
        <taxon>Spiralia</taxon>
        <taxon>Lophotrochozoa</taxon>
        <taxon>Mollusca</taxon>
        <taxon>Bivalvia</taxon>
        <taxon>Autobranchia</taxon>
        <taxon>Heteroconchia</taxon>
        <taxon>Euheterodonta</taxon>
        <taxon>Imparidentia</taxon>
        <taxon>Neoheterodontei</taxon>
        <taxon>Myida</taxon>
        <taxon>Dreissenoidea</taxon>
        <taxon>Dreissenidae</taxon>
        <taxon>Dreissena</taxon>
    </lineage>
</organism>
<comment type="caution">
    <text evidence="1">The sequence shown here is derived from an EMBL/GenBank/DDBJ whole genome shotgun (WGS) entry which is preliminary data.</text>
</comment>
<accession>A0A9D4RNY2</accession>
<evidence type="ECO:0000313" key="1">
    <source>
        <dbReference type="EMBL" id="KAH3873285.1"/>
    </source>
</evidence>
<gene>
    <name evidence="1" type="ORF">DPMN_036517</name>
</gene>
<protein>
    <recommendedName>
        <fullName evidence="3">Cadherin</fullName>
    </recommendedName>
</protein>
<dbReference type="InterPro" id="IPR015919">
    <property type="entry name" value="Cadherin-like_sf"/>
</dbReference>
<proteinExistence type="predicted"/>
<reference evidence="1" key="2">
    <citation type="submission" date="2020-11" db="EMBL/GenBank/DDBJ databases">
        <authorList>
            <person name="McCartney M.A."/>
            <person name="Auch B."/>
            <person name="Kono T."/>
            <person name="Mallez S."/>
            <person name="Becker A."/>
            <person name="Gohl D.M."/>
            <person name="Silverstein K.A.T."/>
            <person name="Koren S."/>
            <person name="Bechman K.B."/>
            <person name="Herman A."/>
            <person name="Abrahante J.E."/>
            <person name="Garbe J."/>
        </authorList>
    </citation>
    <scope>NUCLEOTIDE SEQUENCE</scope>
    <source>
        <strain evidence="1">Duluth1</strain>
        <tissue evidence="1">Whole animal</tissue>
    </source>
</reference>
<dbReference type="AlphaFoldDB" id="A0A9D4RNY2"/>
<reference evidence="1" key="1">
    <citation type="journal article" date="2019" name="bioRxiv">
        <title>The Genome of the Zebra Mussel, Dreissena polymorpha: A Resource for Invasive Species Research.</title>
        <authorList>
            <person name="McCartney M.A."/>
            <person name="Auch B."/>
            <person name="Kono T."/>
            <person name="Mallez S."/>
            <person name="Zhang Y."/>
            <person name="Obille A."/>
            <person name="Becker A."/>
            <person name="Abrahante J.E."/>
            <person name="Garbe J."/>
            <person name="Badalamenti J.P."/>
            <person name="Herman A."/>
            <person name="Mangelson H."/>
            <person name="Liachko I."/>
            <person name="Sullivan S."/>
            <person name="Sone E.D."/>
            <person name="Koren S."/>
            <person name="Silverstein K.A.T."/>
            <person name="Beckman K.B."/>
            <person name="Gohl D.M."/>
        </authorList>
    </citation>
    <scope>NUCLEOTIDE SEQUENCE</scope>
    <source>
        <strain evidence="1">Duluth1</strain>
        <tissue evidence="1">Whole animal</tissue>
    </source>
</reference>
<keyword evidence="2" id="KW-1185">Reference proteome</keyword>
<dbReference type="GO" id="GO:0016020">
    <property type="term" value="C:membrane"/>
    <property type="evidence" value="ECO:0007669"/>
    <property type="project" value="InterPro"/>
</dbReference>
<evidence type="ECO:0000313" key="2">
    <source>
        <dbReference type="Proteomes" id="UP000828390"/>
    </source>
</evidence>
<dbReference type="SUPFAM" id="SSF49313">
    <property type="entry name" value="Cadherin-like"/>
    <property type="match status" value="1"/>
</dbReference>
<name>A0A9D4RNY2_DREPO</name>
<sequence>MLSRDCVSFQFRVRVYDDADTTRFDDSNVTVSVIQNPSGPNFLNDPYSVTISDNHALGSIVVNTTAVDLDGVSSQMK</sequence>
<dbReference type="GO" id="GO:0005509">
    <property type="term" value="F:calcium ion binding"/>
    <property type="evidence" value="ECO:0007669"/>
    <property type="project" value="InterPro"/>
</dbReference>